<evidence type="ECO:0000313" key="4">
    <source>
        <dbReference type="EMBL" id="TQB71134.1"/>
    </source>
</evidence>
<dbReference type="InterPro" id="IPR005959">
    <property type="entry name" value="Fumarylacetoacetase"/>
</dbReference>
<keyword evidence="5" id="KW-1185">Reference proteome</keyword>
<dbReference type="AlphaFoldDB" id="A0A507QRJ9"/>
<keyword evidence="2" id="KW-0585">Phenylalanine catabolism</keyword>
<organism evidence="4 5">
    <name type="scientific">Monascus purpureus</name>
    <name type="common">Red mold</name>
    <name type="synonym">Monascus anka</name>
    <dbReference type="NCBI Taxonomy" id="5098"/>
    <lineage>
        <taxon>Eukaryota</taxon>
        <taxon>Fungi</taxon>
        <taxon>Dikarya</taxon>
        <taxon>Ascomycota</taxon>
        <taxon>Pezizomycotina</taxon>
        <taxon>Eurotiomycetes</taxon>
        <taxon>Eurotiomycetidae</taxon>
        <taxon>Eurotiales</taxon>
        <taxon>Aspergillaceae</taxon>
        <taxon>Monascus</taxon>
    </lineage>
</organism>
<keyword evidence="2" id="KW-0378">Hydrolase</keyword>
<dbReference type="GO" id="GO:0006572">
    <property type="term" value="P:L-tyrosine catabolic process"/>
    <property type="evidence" value="ECO:0007669"/>
    <property type="project" value="UniProtKB-UniRule"/>
</dbReference>
<feature type="compositionally biased region" description="Polar residues" evidence="3">
    <location>
        <begin position="233"/>
        <end position="252"/>
    </location>
</feature>
<evidence type="ECO:0000313" key="5">
    <source>
        <dbReference type="Proteomes" id="UP000319663"/>
    </source>
</evidence>
<comment type="catalytic activity">
    <reaction evidence="2">
        <text>4-fumarylacetoacetate + H2O = acetoacetate + fumarate + H(+)</text>
        <dbReference type="Rhea" id="RHEA:10244"/>
        <dbReference type="ChEBI" id="CHEBI:13705"/>
        <dbReference type="ChEBI" id="CHEBI:15377"/>
        <dbReference type="ChEBI" id="CHEBI:15378"/>
        <dbReference type="ChEBI" id="CHEBI:18034"/>
        <dbReference type="ChEBI" id="CHEBI:29806"/>
        <dbReference type="EC" id="3.7.1.2"/>
    </reaction>
</comment>
<reference evidence="4 5" key="1">
    <citation type="submission" date="2019-06" db="EMBL/GenBank/DDBJ databases">
        <title>Wine fermentation using esterase from Monascus purpureus.</title>
        <authorList>
            <person name="Geng C."/>
            <person name="Zhang Y."/>
        </authorList>
    </citation>
    <scope>NUCLEOTIDE SEQUENCE [LARGE SCALE GENOMIC DNA]</scope>
    <source>
        <strain evidence="4">HQ1</strain>
    </source>
</reference>
<dbReference type="GO" id="GO:0006559">
    <property type="term" value="P:L-phenylalanine catabolic process"/>
    <property type="evidence" value="ECO:0007669"/>
    <property type="project" value="UniProtKB-UniRule"/>
</dbReference>
<evidence type="ECO:0000256" key="1">
    <source>
        <dbReference type="PIRSR" id="PIRSR605959-2"/>
    </source>
</evidence>
<keyword evidence="2" id="KW-0460">Magnesium</keyword>
<feature type="binding site" evidence="1">
    <location>
        <position position="98"/>
    </location>
    <ligand>
        <name>substrate</name>
    </ligand>
</feature>
<comment type="caution">
    <text evidence="4">The sequence shown here is derived from an EMBL/GenBank/DDBJ whole genome shotgun (WGS) entry which is preliminary data.</text>
</comment>
<dbReference type="GO" id="GO:1902000">
    <property type="term" value="P:homogentisate catabolic process"/>
    <property type="evidence" value="ECO:0007669"/>
    <property type="project" value="TreeGrafter"/>
</dbReference>
<keyword evidence="2" id="KW-0828">Tyrosine catabolism</keyword>
<dbReference type="GO" id="GO:0046872">
    <property type="term" value="F:metal ion binding"/>
    <property type="evidence" value="ECO:0007669"/>
    <property type="project" value="UniProtKB-UniRule"/>
</dbReference>
<feature type="region of interest" description="Disordered" evidence="3">
    <location>
        <begin position="233"/>
        <end position="255"/>
    </location>
</feature>
<evidence type="ECO:0000256" key="2">
    <source>
        <dbReference type="RuleBase" id="RU366008"/>
    </source>
</evidence>
<comment type="pathway">
    <text evidence="2">Amino-acid degradation; L-phenylalanine degradation; acetoacetate and fumarate from L-phenylalanine: step 6/6.</text>
</comment>
<proteinExistence type="inferred from homology"/>
<comment type="cofactor">
    <cofactor evidence="2">
        <name>Mg(2+)</name>
        <dbReference type="ChEBI" id="CHEBI:18420"/>
    </cofactor>
    <cofactor evidence="2">
        <name>Ca(2+)</name>
        <dbReference type="ChEBI" id="CHEBI:29108"/>
    </cofactor>
</comment>
<dbReference type="InterPro" id="IPR036663">
    <property type="entry name" value="Fumarylacetoacetase_C_sf"/>
</dbReference>
<dbReference type="PANTHER" id="PTHR43069">
    <property type="entry name" value="FUMARYLACETOACETASE"/>
    <property type="match status" value="1"/>
</dbReference>
<dbReference type="UniPathway" id="UPA00139">
    <property type="reaction ID" value="UER00341"/>
</dbReference>
<comment type="similarity">
    <text evidence="2">Belongs to the FAH family.</text>
</comment>
<dbReference type="Proteomes" id="UP000319663">
    <property type="component" value="Unassembled WGS sequence"/>
</dbReference>
<gene>
    <name evidence="4" type="ORF">MPDQ_007790</name>
</gene>
<dbReference type="EC" id="3.7.1.2" evidence="2"/>
<accession>A0A507QRJ9</accession>
<dbReference type="Gene3D" id="3.90.850.10">
    <property type="entry name" value="Fumarylacetoacetase-like, C-terminal domain"/>
    <property type="match status" value="1"/>
</dbReference>
<name>A0A507QRJ9_MONPU</name>
<dbReference type="STRING" id="5098.A0A507QRJ9"/>
<dbReference type="GO" id="GO:0004334">
    <property type="term" value="F:fumarylacetoacetase activity"/>
    <property type="evidence" value="ECO:0007669"/>
    <property type="project" value="UniProtKB-UniRule"/>
</dbReference>
<dbReference type="PANTHER" id="PTHR43069:SF2">
    <property type="entry name" value="FUMARYLACETOACETASE"/>
    <property type="match status" value="1"/>
</dbReference>
<dbReference type="SUPFAM" id="SSF56529">
    <property type="entry name" value="FAH"/>
    <property type="match status" value="1"/>
</dbReference>
<evidence type="ECO:0000256" key="3">
    <source>
        <dbReference type="SAM" id="MobiDB-lite"/>
    </source>
</evidence>
<protein>
    <recommendedName>
        <fullName evidence="2">Fumarylacetoacetase</fullName>
        <ecNumber evidence="2">3.7.1.2</ecNumber>
    </recommendedName>
    <alternativeName>
        <fullName evidence="2">Fumarylacetoacetate hydrolase</fullName>
    </alternativeName>
</protein>
<keyword evidence="2" id="KW-0479">Metal-binding</keyword>
<dbReference type="EMBL" id="VIFY01000088">
    <property type="protein sequence ID" value="TQB71134.1"/>
    <property type="molecule type" value="Genomic_DNA"/>
</dbReference>
<keyword evidence="2" id="KW-0106">Calcium</keyword>
<sequence length="375" mass="41144">MPTYAIPVADGSPFPLQNIPSRIFSERTSVPTHVRLESLDDASYDISFNVFIARSTKESVKVSTSNYKHSYFTPAQCVAHRASSGCGLEAGERLGLGTISSPDSEWPDRSVSRHGCLFEMAWDGAYEETLYKGKPAQTACVLPCLCQRYFAYRRSFWPRQAIARLAGLCCLCGVKAQVQRTETVSTLCPARGGLCFDGLDLKRTASQTSGGFQSPSLTTPEQDQDQTVDLTANELSPNDTSSVFESPRSSKTPVVEHPHFKSAIQLEQGYSSPQVNMNMEYNTALSTLSSSLLAGSSHMPSDLVQEHHTVPVFPAASGPANSYTDLLEGLLFVPGSEEAVAMPFWSGSQTPLNMWVKLWIMLFKYSTELHKPMAR</sequence>